<evidence type="ECO:0000256" key="1">
    <source>
        <dbReference type="ARBA" id="ARBA00022723"/>
    </source>
</evidence>
<feature type="compositionally biased region" description="Basic and acidic residues" evidence="5">
    <location>
        <begin position="432"/>
        <end position="441"/>
    </location>
</feature>
<dbReference type="InterPro" id="IPR017907">
    <property type="entry name" value="Znf_RING_CS"/>
</dbReference>
<dbReference type="InterPro" id="IPR016024">
    <property type="entry name" value="ARM-type_fold"/>
</dbReference>
<feature type="domain" description="RING-type" evidence="7">
    <location>
        <begin position="555"/>
        <end position="598"/>
    </location>
</feature>
<dbReference type="PROSITE" id="PS00518">
    <property type="entry name" value="ZF_RING_1"/>
    <property type="match status" value="1"/>
</dbReference>
<protein>
    <recommendedName>
        <fullName evidence="7">RING-type domain-containing protein</fullName>
    </recommendedName>
</protein>
<dbReference type="InterPro" id="IPR001841">
    <property type="entry name" value="Znf_RING"/>
</dbReference>
<gene>
    <name evidence="8" type="ORF">L5515_001298</name>
</gene>
<keyword evidence="9" id="KW-1185">Reference proteome</keyword>
<dbReference type="EMBL" id="CP092620">
    <property type="protein sequence ID" value="UMM12603.1"/>
    <property type="molecule type" value="Genomic_DNA"/>
</dbReference>
<dbReference type="InterPro" id="IPR051435">
    <property type="entry name" value="RING_finger_E3_ubiq-ligases"/>
</dbReference>
<evidence type="ECO:0000256" key="5">
    <source>
        <dbReference type="SAM" id="MobiDB-lite"/>
    </source>
</evidence>
<dbReference type="InterPro" id="IPR013083">
    <property type="entry name" value="Znf_RING/FYVE/PHD"/>
</dbReference>
<dbReference type="Proteomes" id="UP000829354">
    <property type="component" value="Chromosome I"/>
</dbReference>
<dbReference type="InterPro" id="IPR011989">
    <property type="entry name" value="ARM-like"/>
</dbReference>
<dbReference type="SUPFAM" id="SSF48371">
    <property type="entry name" value="ARM repeat"/>
    <property type="match status" value="1"/>
</dbReference>
<dbReference type="AlphaFoldDB" id="A0AAE9E2I7"/>
<evidence type="ECO:0000256" key="6">
    <source>
        <dbReference type="SAM" id="Phobius"/>
    </source>
</evidence>
<name>A0AAE9E2I7_CAEBR</name>
<proteinExistence type="predicted"/>
<dbReference type="Gene3D" id="3.30.40.10">
    <property type="entry name" value="Zinc/RING finger domain, C3HC4 (zinc finger)"/>
    <property type="match status" value="1"/>
</dbReference>
<keyword evidence="3" id="KW-0862">Zinc</keyword>
<dbReference type="GO" id="GO:0008270">
    <property type="term" value="F:zinc ion binding"/>
    <property type="evidence" value="ECO:0007669"/>
    <property type="project" value="UniProtKB-KW"/>
</dbReference>
<reference evidence="8 9" key="1">
    <citation type="submission" date="2022-04" db="EMBL/GenBank/DDBJ databases">
        <title>Chromosome-level reference genomes for two strains of Caenorhabditis briggsae: an improved platform for comparative genomics.</title>
        <authorList>
            <person name="Stevens L."/>
            <person name="Andersen E."/>
        </authorList>
    </citation>
    <scope>NUCLEOTIDE SEQUENCE [LARGE SCALE GENOMIC DNA]</scope>
    <source>
        <strain evidence="8">VX34</strain>
        <tissue evidence="8">Whole-organism</tissue>
    </source>
</reference>
<dbReference type="SMART" id="SM00184">
    <property type="entry name" value="RING"/>
    <property type="match status" value="1"/>
</dbReference>
<feature type="compositionally biased region" description="Acidic residues" evidence="5">
    <location>
        <begin position="418"/>
        <end position="431"/>
    </location>
</feature>
<keyword evidence="6" id="KW-1133">Transmembrane helix</keyword>
<evidence type="ECO:0000259" key="7">
    <source>
        <dbReference type="PROSITE" id="PS50089"/>
    </source>
</evidence>
<dbReference type="PANTHER" id="PTHR22791">
    <property type="entry name" value="RING-TYPE DOMAIN-CONTAINING PROTEIN"/>
    <property type="match status" value="1"/>
</dbReference>
<dbReference type="PANTHER" id="PTHR22791:SF6">
    <property type="entry name" value="RING-TYPE DOMAIN-CONTAINING PROTEIN"/>
    <property type="match status" value="1"/>
</dbReference>
<evidence type="ECO:0000313" key="9">
    <source>
        <dbReference type="Proteomes" id="UP000829354"/>
    </source>
</evidence>
<feature type="transmembrane region" description="Helical" evidence="6">
    <location>
        <begin position="710"/>
        <end position="732"/>
    </location>
</feature>
<evidence type="ECO:0000313" key="8">
    <source>
        <dbReference type="EMBL" id="UMM12603.1"/>
    </source>
</evidence>
<accession>A0AAE9E2I7</accession>
<keyword evidence="2 4" id="KW-0863">Zinc-finger</keyword>
<evidence type="ECO:0000256" key="3">
    <source>
        <dbReference type="ARBA" id="ARBA00022833"/>
    </source>
</evidence>
<sequence length="737" mass="82860">MSAEIQKIVQETLVGKPEDEQQIIEKCLRLVGSNRTPKEQELGFGLLARMVIKASPQTLRATQSRLANRFAQISDRFQLCGALFVREVLVRNPQAGELHAPTVFKILLKTLDAGAVSGDSTICGLAAELFGLRVSSRNLELLMNTLEMLLSDKKIKNVTSDVLQLTTLGVSSHRNSLTCLLFEVLAVALGYATKPDVTVDRKDIIRIVELGIRNPNTRTVAFDCLRSLCVNAKYSLLPMISRIVSTLISELETPDVPLMKTLAFISKIYGPVTSTVHKHFYVIFTSLKRPMHELDYGSHVADLLSSIIESAPGLIKPEVFVTVQKAVCECTMIHPDESMYLQMLAAFLCLNNEFVSSPLHVARAVSARTRATCPIAHRLRALCDVASRPRTSDLANVKQVKKTLNLKEEQTISHVAEEEKEEEEEEMMETPEEQREEKPEKEEDVVVVEVPEIVVPENSRKKKNSESSNAVAPVVVKKKKKASTREVKTDLLEGEASVEDILNLSKRAPAANWTPAWYCDPLSCCVQCTTSLLFFRPSFHSFVYSTRLMVSRLECSICFYDFDDVEHLPKVLEACGHTFCYSCLESWLDSDESCPMCRVPVNERKTIPTNLELLAVFKQKQTNPECNCHESRLYYCPTCLAQNYVDWDERRESGEQTFCFGCACDHFHNMEHKIKHLDSEHLDITSLEFGNIKETKEGERSSSVCRKITIGISAVIVLLLSIALTISMCFLFDVIRF</sequence>
<keyword evidence="1" id="KW-0479">Metal-binding</keyword>
<feature type="region of interest" description="Disordered" evidence="5">
    <location>
        <begin position="412"/>
        <end position="443"/>
    </location>
</feature>
<keyword evidence="6" id="KW-0472">Membrane</keyword>
<organism evidence="8 9">
    <name type="scientific">Caenorhabditis briggsae</name>
    <dbReference type="NCBI Taxonomy" id="6238"/>
    <lineage>
        <taxon>Eukaryota</taxon>
        <taxon>Metazoa</taxon>
        <taxon>Ecdysozoa</taxon>
        <taxon>Nematoda</taxon>
        <taxon>Chromadorea</taxon>
        <taxon>Rhabditida</taxon>
        <taxon>Rhabditina</taxon>
        <taxon>Rhabditomorpha</taxon>
        <taxon>Rhabditoidea</taxon>
        <taxon>Rhabditidae</taxon>
        <taxon>Peloderinae</taxon>
        <taxon>Caenorhabditis</taxon>
    </lineage>
</organism>
<dbReference type="PROSITE" id="PS50089">
    <property type="entry name" value="ZF_RING_2"/>
    <property type="match status" value="1"/>
</dbReference>
<dbReference type="Pfam" id="PF13639">
    <property type="entry name" value="zf-RING_2"/>
    <property type="match status" value="1"/>
</dbReference>
<dbReference type="Gene3D" id="1.25.10.10">
    <property type="entry name" value="Leucine-rich Repeat Variant"/>
    <property type="match status" value="1"/>
</dbReference>
<evidence type="ECO:0000256" key="2">
    <source>
        <dbReference type="ARBA" id="ARBA00022771"/>
    </source>
</evidence>
<evidence type="ECO:0000256" key="4">
    <source>
        <dbReference type="PROSITE-ProRule" id="PRU00175"/>
    </source>
</evidence>
<keyword evidence="6" id="KW-0812">Transmembrane</keyword>
<dbReference type="SUPFAM" id="SSF57850">
    <property type="entry name" value="RING/U-box"/>
    <property type="match status" value="1"/>
</dbReference>